<keyword evidence="4" id="KW-1185">Reference proteome</keyword>
<accession>A0A1X2GYW4</accession>
<dbReference type="InParanoid" id="A0A1X2GYW4"/>
<feature type="transmembrane region" description="Helical" evidence="2">
    <location>
        <begin position="36"/>
        <end position="58"/>
    </location>
</feature>
<feature type="region of interest" description="Disordered" evidence="1">
    <location>
        <begin position="109"/>
        <end position="131"/>
    </location>
</feature>
<keyword evidence="2" id="KW-0472">Membrane</keyword>
<dbReference type="EMBL" id="MCGN01000020">
    <property type="protein sequence ID" value="ORY89184.1"/>
    <property type="molecule type" value="Genomic_DNA"/>
</dbReference>
<comment type="caution">
    <text evidence="3">The sequence shown here is derived from an EMBL/GenBank/DDBJ whole genome shotgun (WGS) entry which is preliminary data.</text>
</comment>
<keyword evidence="2" id="KW-0812">Transmembrane</keyword>
<evidence type="ECO:0000313" key="3">
    <source>
        <dbReference type="EMBL" id="ORY89184.1"/>
    </source>
</evidence>
<dbReference type="OrthoDB" id="2284119at2759"/>
<protein>
    <submittedName>
        <fullName evidence="3">Uncharacterized protein</fullName>
    </submittedName>
</protein>
<sequence length="274" mass="30998">MSNGSPPPSSTPESNTSLIQSTTYQDPLETPAFRRYLPIAVACLIALYGAAFFARYLYWQYKRRRKRLLSVERSRLRAFWLRVIEEEEQRKRYPSPDPRQGQVQERHYYRDEEKHPISIPPSSSSSSTSSSISRVQSATLPSLSSATTLAPIIHPPAAATTTGARALMATVPSSSVSMGEACPQGPFMQPHCGISNNSSGYYSMSTRGSRMKSLTRSLTSSQWRRTHWALLTPAKRQLLLWQWSVSMGYCRYHHAHKMEEVIQHLGPFEEKTDL</sequence>
<organism evidence="3 4">
    <name type="scientific">Syncephalastrum racemosum</name>
    <name type="common">Filamentous fungus</name>
    <dbReference type="NCBI Taxonomy" id="13706"/>
    <lineage>
        <taxon>Eukaryota</taxon>
        <taxon>Fungi</taxon>
        <taxon>Fungi incertae sedis</taxon>
        <taxon>Mucoromycota</taxon>
        <taxon>Mucoromycotina</taxon>
        <taxon>Mucoromycetes</taxon>
        <taxon>Mucorales</taxon>
        <taxon>Syncephalastraceae</taxon>
        <taxon>Syncephalastrum</taxon>
    </lineage>
</organism>
<keyword evidence="2" id="KW-1133">Transmembrane helix</keyword>
<reference evidence="3 4" key="1">
    <citation type="submission" date="2016-07" db="EMBL/GenBank/DDBJ databases">
        <title>Pervasive Adenine N6-methylation of Active Genes in Fungi.</title>
        <authorList>
            <consortium name="DOE Joint Genome Institute"/>
            <person name="Mondo S.J."/>
            <person name="Dannebaum R.O."/>
            <person name="Kuo R.C."/>
            <person name="Labutti K."/>
            <person name="Haridas S."/>
            <person name="Kuo A."/>
            <person name="Salamov A."/>
            <person name="Ahrendt S.R."/>
            <person name="Lipzen A."/>
            <person name="Sullivan W."/>
            <person name="Andreopoulos W.B."/>
            <person name="Clum A."/>
            <person name="Lindquist E."/>
            <person name="Daum C."/>
            <person name="Ramamoorthy G.K."/>
            <person name="Gryganskyi A."/>
            <person name="Culley D."/>
            <person name="Magnuson J.K."/>
            <person name="James T.Y."/>
            <person name="O'Malley M.A."/>
            <person name="Stajich J.E."/>
            <person name="Spatafora J.W."/>
            <person name="Visel A."/>
            <person name="Grigoriev I.V."/>
        </authorList>
    </citation>
    <scope>NUCLEOTIDE SEQUENCE [LARGE SCALE GENOMIC DNA]</scope>
    <source>
        <strain evidence="3 4">NRRL 2496</strain>
    </source>
</reference>
<gene>
    <name evidence="3" type="ORF">BCR43DRAFT_519447</name>
</gene>
<name>A0A1X2GYW4_SYNRA</name>
<feature type="compositionally biased region" description="Low complexity" evidence="1">
    <location>
        <begin position="120"/>
        <end position="131"/>
    </location>
</feature>
<proteinExistence type="predicted"/>
<dbReference type="Proteomes" id="UP000242180">
    <property type="component" value="Unassembled WGS sequence"/>
</dbReference>
<evidence type="ECO:0000256" key="2">
    <source>
        <dbReference type="SAM" id="Phobius"/>
    </source>
</evidence>
<evidence type="ECO:0000256" key="1">
    <source>
        <dbReference type="SAM" id="MobiDB-lite"/>
    </source>
</evidence>
<dbReference type="OMA" id="GHYANQY"/>
<dbReference type="AlphaFoldDB" id="A0A1X2GYW4"/>
<evidence type="ECO:0000313" key="4">
    <source>
        <dbReference type="Proteomes" id="UP000242180"/>
    </source>
</evidence>